<name>A0A9W8IMQ1_9FUNG</name>
<proteinExistence type="predicted"/>
<feature type="compositionally biased region" description="Low complexity" evidence="1">
    <location>
        <begin position="190"/>
        <end position="199"/>
    </location>
</feature>
<protein>
    <submittedName>
        <fullName evidence="2">Uncharacterized protein</fullName>
    </submittedName>
</protein>
<accession>A0A9W8IMQ1</accession>
<evidence type="ECO:0000313" key="2">
    <source>
        <dbReference type="EMBL" id="KAJ2865693.1"/>
    </source>
</evidence>
<evidence type="ECO:0000256" key="1">
    <source>
        <dbReference type="SAM" id="MobiDB-lite"/>
    </source>
</evidence>
<keyword evidence="3" id="KW-1185">Reference proteome</keyword>
<dbReference type="EMBL" id="JANBUY010000054">
    <property type="protein sequence ID" value="KAJ2865693.1"/>
    <property type="molecule type" value="Genomic_DNA"/>
</dbReference>
<reference evidence="2" key="1">
    <citation type="submission" date="2022-07" db="EMBL/GenBank/DDBJ databases">
        <title>Phylogenomic reconstructions and comparative analyses of Kickxellomycotina fungi.</title>
        <authorList>
            <person name="Reynolds N.K."/>
            <person name="Stajich J.E."/>
            <person name="Barry K."/>
            <person name="Grigoriev I.V."/>
            <person name="Crous P."/>
            <person name="Smith M.E."/>
        </authorList>
    </citation>
    <scope>NUCLEOTIDE SEQUENCE</scope>
    <source>
        <strain evidence="2">RSA 476</strain>
    </source>
</reference>
<evidence type="ECO:0000313" key="3">
    <source>
        <dbReference type="Proteomes" id="UP001140074"/>
    </source>
</evidence>
<organism evidence="2 3">
    <name type="scientific">Coemansia aciculifera</name>
    <dbReference type="NCBI Taxonomy" id="417176"/>
    <lineage>
        <taxon>Eukaryota</taxon>
        <taxon>Fungi</taxon>
        <taxon>Fungi incertae sedis</taxon>
        <taxon>Zoopagomycota</taxon>
        <taxon>Kickxellomycotina</taxon>
        <taxon>Kickxellomycetes</taxon>
        <taxon>Kickxellales</taxon>
        <taxon>Kickxellaceae</taxon>
        <taxon>Coemansia</taxon>
    </lineage>
</organism>
<gene>
    <name evidence="2" type="ORF">GGH94_002054</name>
</gene>
<feature type="compositionally biased region" description="Acidic residues" evidence="1">
    <location>
        <begin position="168"/>
        <end position="189"/>
    </location>
</feature>
<feature type="region of interest" description="Disordered" evidence="1">
    <location>
        <begin position="157"/>
        <end position="202"/>
    </location>
</feature>
<dbReference type="AlphaFoldDB" id="A0A9W8IMQ1"/>
<comment type="caution">
    <text evidence="2">The sequence shown here is derived from an EMBL/GenBank/DDBJ whole genome shotgun (WGS) entry which is preliminary data.</text>
</comment>
<dbReference type="Proteomes" id="UP001140074">
    <property type="component" value="Unassembled WGS sequence"/>
</dbReference>
<sequence>MSGVMNSDAAYEASDTYVGKIIGNDVADVWVEAEDDAGLADEVVAGCVVVVKVGKDADDVGGVDECVQDDDDNRLVGNSVVGTLAEYDTGNCEVAKTEDGCSTEVVECVVADDCAEYDCVSGSVDVKVGEADNCADVGDVTSAGDVDGRVSAVYAEVEDGSSSGSADDVADGSTDCEDVIDDDNSEEVGDGVSSDGSGSAKVEDADTIGVGEVKSCSLPYFEDVIAVLTEDGKGDGDGDGIGDGDGVGIDVVAEGRAVAELVL</sequence>